<dbReference type="PANTHER" id="PTHR45740">
    <property type="entry name" value="POLY [ADP-RIBOSE] POLYMERASE"/>
    <property type="match status" value="1"/>
</dbReference>
<evidence type="ECO:0000313" key="8">
    <source>
        <dbReference type="EMBL" id="KAF0029930.1"/>
    </source>
</evidence>
<dbReference type="GO" id="GO:0003950">
    <property type="term" value="F:NAD+ poly-ADP-ribosyltransferase activity"/>
    <property type="evidence" value="ECO:0007669"/>
    <property type="project" value="InterPro"/>
</dbReference>
<dbReference type="SUPFAM" id="SSF56399">
    <property type="entry name" value="ADP-ribosylation"/>
    <property type="match status" value="1"/>
</dbReference>
<keyword evidence="2" id="KW-0539">Nucleus</keyword>
<dbReference type="CDD" id="cd01439">
    <property type="entry name" value="TCCD_inducible_PARP_like"/>
    <property type="match status" value="1"/>
</dbReference>
<name>A0A6A4SDR8_SCOMX</name>
<dbReference type="Pfam" id="PF02825">
    <property type="entry name" value="WWE"/>
    <property type="match status" value="1"/>
</dbReference>
<dbReference type="InterPro" id="IPR051712">
    <property type="entry name" value="ARTD-AVP"/>
</dbReference>
<feature type="domain" description="PARP catalytic" evidence="7">
    <location>
        <begin position="372"/>
        <end position="577"/>
    </location>
</feature>
<dbReference type="PROSITE" id="PS51059">
    <property type="entry name" value="PARP_CATALYTIC"/>
    <property type="match status" value="1"/>
</dbReference>
<proteinExistence type="inferred from homology"/>
<dbReference type="InterPro" id="IPR012317">
    <property type="entry name" value="Poly(ADP-ribose)pol_cat_dom"/>
</dbReference>
<feature type="zinc finger region" description="C3H1-type" evidence="4">
    <location>
        <begin position="182"/>
        <end position="209"/>
    </location>
</feature>
<sequence>MADAASSRRAKRTKAADSNEPPPKTSRVTLLSPSLLLLEIPADADTSLPVWDALRLKYVDVAWTVNPYSVSVHLTPVTSAPGERGSGPDPARAAPPALSLCVLQPQMVVQPITQRRRASRGGAPPCVLLDSTQKTPPNPAVSVPLPLMIAQPRPPRQPGAAAKRGGPPPAPSKPVVDFHTRGSDVEICDRFLLGLCRAGAKCKLHHTPLPFHWQLWWVRAHQWFNLPPHLQVLLERLYCDVDQEAAQIKDGEKRFTLNFDSMALDKVTKYDADVSDLLRKKMRDKEPECSFSVGPREYKLDFTAMNQTNVTTGFQREVRWRPEYRSPESMKPDLQTGVDLDPVEPAGGLPPANFSVDPLEEFSSWYPPVWCPPPDGEAEEELRLVDVPAWTRAYGKVRNLFYESLPETKVDIVSVQQVQNPLLWDKYQRHKVHMQKQHTASEEPLERHLFHGTTRGASDGICHNNFDPRVAGANGVSHGFGSYFATAAARSNNYSAKGDLDDVRHMFLAKVLVGKACVGRSNYRRPPPLKSKARPHKLYDTCVDVVDRPTMFVVYDSCQCYPYYLIKYRDIPNLIDI</sequence>
<feature type="region of interest" description="Disordered" evidence="5">
    <location>
        <begin position="1"/>
        <end position="27"/>
    </location>
</feature>
<evidence type="ECO:0000256" key="4">
    <source>
        <dbReference type="PROSITE-ProRule" id="PRU00723"/>
    </source>
</evidence>
<dbReference type="Gene3D" id="3.30.720.50">
    <property type="match status" value="1"/>
</dbReference>
<evidence type="ECO:0000256" key="1">
    <source>
        <dbReference type="ARBA" id="ARBA00004123"/>
    </source>
</evidence>
<dbReference type="Proteomes" id="UP000438429">
    <property type="component" value="Unassembled WGS sequence"/>
</dbReference>
<evidence type="ECO:0000313" key="9">
    <source>
        <dbReference type="Proteomes" id="UP000438429"/>
    </source>
</evidence>
<dbReference type="Pfam" id="PF00644">
    <property type="entry name" value="PARP"/>
    <property type="match status" value="1"/>
</dbReference>
<evidence type="ECO:0000256" key="5">
    <source>
        <dbReference type="SAM" id="MobiDB-lite"/>
    </source>
</evidence>
<dbReference type="InterPro" id="IPR000571">
    <property type="entry name" value="Znf_CCCH"/>
</dbReference>
<evidence type="ECO:0008006" key="10">
    <source>
        <dbReference type="Google" id="ProtNLM"/>
    </source>
</evidence>
<dbReference type="GO" id="GO:0008270">
    <property type="term" value="F:zinc ion binding"/>
    <property type="evidence" value="ECO:0007669"/>
    <property type="project" value="UniProtKB-KW"/>
</dbReference>
<comment type="similarity">
    <text evidence="3">Belongs to the ARTD/PARP family.</text>
</comment>
<dbReference type="Gene3D" id="3.90.228.10">
    <property type="match status" value="1"/>
</dbReference>
<organism evidence="8 9">
    <name type="scientific">Scophthalmus maximus</name>
    <name type="common">Turbot</name>
    <name type="synonym">Psetta maxima</name>
    <dbReference type="NCBI Taxonomy" id="52904"/>
    <lineage>
        <taxon>Eukaryota</taxon>
        <taxon>Metazoa</taxon>
        <taxon>Chordata</taxon>
        <taxon>Craniata</taxon>
        <taxon>Vertebrata</taxon>
        <taxon>Euteleostomi</taxon>
        <taxon>Actinopterygii</taxon>
        <taxon>Neopterygii</taxon>
        <taxon>Teleostei</taxon>
        <taxon>Neoteleostei</taxon>
        <taxon>Acanthomorphata</taxon>
        <taxon>Carangaria</taxon>
        <taxon>Pleuronectiformes</taxon>
        <taxon>Pleuronectoidei</taxon>
        <taxon>Scophthalmidae</taxon>
        <taxon>Scophthalmus</taxon>
    </lineage>
</organism>
<keyword evidence="4" id="KW-0863">Zinc-finger</keyword>
<dbReference type="SUPFAM" id="SSF117839">
    <property type="entry name" value="WWE domain"/>
    <property type="match status" value="1"/>
</dbReference>
<evidence type="ECO:0000256" key="3">
    <source>
        <dbReference type="ARBA" id="ARBA00024347"/>
    </source>
</evidence>
<gene>
    <name evidence="8" type="ORF">F2P81_019035</name>
</gene>
<dbReference type="InterPro" id="IPR037197">
    <property type="entry name" value="WWE_dom_sf"/>
</dbReference>
<feature type="domain" description="C3H1-type" evidence="6">
    <location>
        <begin position="182"/>
        <end position="209"/>
    </location>
</feature>
<evidence type="ECO:0000259" key="6">
    <source>
        <dbReference type="PROSITE" id="PS50103"/>
    </source>
</evidence>
<evidence type="ECO:0000259" key="7">
    <source>
        <dbReference type="PROSITE" id="PS51059"/>
    </source>
</evidence>
<dbReference type="EMBL" id="VEVO01000016">
    <property type="protein sequence ID" value="KAF0029930.1"/>
    <property type="molecule type" value="Genomic_DNA"/>
</dbReference>
<accession>A0A6A4SDR8</accession>
<protein>
    <recommendedName>
        <fullName evidence="10">Poly [ADP-ribose] polymerase</fullName>
    </recommendedName>
</protein>
<comment type="subcellular location">
    <subcellularLocation>
        <location evidence="1">Nucleus</location>
    </subcellularLocation>
</comment>
<keyword evidence="4" id="KW-0479">Metal-binding</keyword>
<dbReference type="GO" id="GO:1990404">
    <property type="term" value="F:NAD+-protein mono-ADP-ribosyltransferase activity"/>
    <property type="evidence" value="ECO:0007669"/>
    <property type="project" value="TreeGrafter"/>
</dbReference>
<reference evidence="8 9" key="1">
    <citation type="submission" date="2019-06" db="EMBL/GenBank/DDBJ databases">
        <title>Draft genomes of female and male turbot (Scophthalmus maximus).</title>
        <authorList>
            <person name="Xu H."/>
            <person name="Xu X.-W."/>
            <person name="Shao C."/>
            <person name="Chen S."/>
        </authorList>
    </citation>
    <scope>NUCLEOTIDE SEQUENCE [LARGE SCALE GENOMIC DNA]</scope>
    <source>
        <strain evidence="8">Ysfricsl-2016a</strain>
        <tissue evidence="8">Blood</tissue>
    </source>
</reference>
<dbReference type="PANTHER" id="PTHR45740:SF6">
    <property type="entry name" value="PROTEIN MONO-ADP-RIBOSYLTRANSFERASE PARP12"/>
    <property type="match status" value="1"/>
</dbReference>
<dbReference type="GO" id="GO:0005634">
    <property type="term" value="C:nucleus"/>
    <property type="evidence" value="ECO:0007669"/>
    <property type="project" value="UniProtKB-SubCell"/>
</dbReference>
<feature type="region of interest" description="Disordered" evidence="5">
    <location>
        <begin position="150"/>
        <end position="173"/>
    </location>
</feature>
<keyword evidence="4" id="KW-0862">Zinc</keyword>
<dbReference type="PROSITE" id="PS50103">
    <property type="entry name" value="ZF_C3H1"/>
    <property type="match status" value="1"/>
</dbReference>
<dbReference type="AlphaFoldDB" id="A0A6A4SDR8"/>
<comment type="caution">
    <text evidence="8">The sequence shown here is derived from an EMBL/GenBank/DDBJ whole genome shotgun (WGS) entry which is preliminary data.</text>
</comment>
<evidence type="ECO:0000256" key="2">
    <source>
        <dbReference type="ARBA" id="ARBA00023242"/>
    </source>
</evidence>
<dbReference type="InterPro" id="IPR004170">
    <property type="entry name" value="WWE_dom"/>
</dbReference>